<feature type="region of interest" description="Disordered" evidence="1">
    <location>
        <begin position="527"/>
        <end position="546"/>
    </location>
</feature>
<feature type="region of interest" description="Disordered" evidence="1">
    <location>
        <begin position="1"/>
        <end position="29"/>
    </location>
</feature>
<reference evidence="2 3" key="1">
    <citation type="submission" date="2024-08" db="EMBL/GenBank/DDBJ databases">
        <authorList>
            <person name="Cucini C."/>
            <person name="Frati F."/>
        </authorList>
    </citation>
    <scope>NUCLEOTIDE SEQUENCE [LARGE SCALE GENOMIC DNA]</scope>
</reference>
<feature type="compositionally biased region" description="Polar residues" evidence="1">
    <location>
        <begin position="1"/>
        <end position="11"/>
    </location>
</feature>
<feature type="compositionally biased region" description="Polar residues" evidence="1">
    <location>
        <begin position="411"/>
        <end position="429"/>
    </location>
</feature>
<feature type="compositionally biased region" description="Polar residues" evidence="1">
    <location>
        <begin position="361"/>
        <end position="389"/>
    </location>
</feature>
<evidence type="ECO:0000313" key="2">
    <source>
        <dbReference type="EMBL" id="CAL8114706.1"/>
    </source>
</evidence>
<feature type="compositionally biased region" description="Polar residues" evidence="1">
    <location>
        <begin position="528"/>
        <end position="544"/>
    </location>
</feature>
<proteinExistence type="predicted"/>
<keyword evidence="3" id="KW-1185">Reference proteome</keyword>
<evidence type="ECO:0000256" key="1">
    <source>
        <dbReference type="SAM" id="MobiDB-lite"/>
    </source>
</evidence>
<feature type="region of interest" description="Disordered" evidence="1">
    <location>
        <begin position="224"/>
        <end position="278"/>
    </location>
</feature>
<feature type="region of interest" description="Disordered" evidence="1">
    <location>
        <begin position="355"/>
        <end position="398"/>
    </location>
</feature>
<gene>
    <name evidence="2" type="ORF">ODALV1_LOCUS16577</name>
</gene>
<sequence length="693" mass="75847">MNSSFSGSSPDSLHEVDIPPPHTVGNSLGHPLTFQLSRIPAHDQTNTNYGLIITDSTGVQYTSNVQVFNSNEPYLHSPPLLPNPINETQDYTLPVVGGNSIHLEQPPGENLQAFCPSSSDGISVLSATTRFNDVRSNAPPQYQPPGYDVSSSEPSGGFGGYDLLPKPPPLESYTQPEGHAYGYQNSPLWTPPLSQQQVQYQGMTAFTESLADPEVGEPCHDSFDTNQVAPEGFNVNSTSRNWDSDEEGMNSESPLESSKWEESTEGQVVPPENELGEEIDIHDNIQVAGDYQMKNLEETNQQFYQGSGHFENATVNQVCNNNIDESYYDRMANDVEERKAEANVCPLRYEAEERIQKHKASSSQSTGKEGGHSSNLVRWKPSPSSTSQGDEAPVFLTGNSRDENLNAEHCLNSQGFPLSPTPLQHQQYQGDHDGKGMCMSSNNTTQDYENPSDLPLPSTPTPLLQFEPQRPNQVVVKPVSVDVLTKYLEIKLRQSLEALKDAAENGGNYNQPGSFGVGRHTDVLPSTWPRQWSTNRGDNSTPTGSDIAFRDQCLRNRYGEKREIEMQNVRLEAATLASFSEAPVYNGISRSGGILPPANLNNFGDSNNEYPADLGTCGKRYGNMIYQDGIGVARQDQHGNILHDDIDIEDGSGNSFGEMSVGGGVMGPGDDEVELITISETDDDDDDDNDEGL</sequence>
<feature type="region of interest" description="Disordered" evidence="1">
    <location>
        <begin position="411"/>
        <end position="454"/>
    </location>
</feature>
<dbReference type="Proteomes" id="UP001642540">
    <property type="component" value="Unassembled WGS sequence"/>
</dbReference>
<comment type="caution">
    <text evidence="2">The sequence shown here is derived from an EMBL/GenBank/DDBJ whole genome shotgun (WGS) entry which is preliminary data.</text>
</comment>
<dbReference type="EMBL" id="CAXLJM020000050">
    <property type="protein sequence ID" value="CAL8114706.1"/>
    <property type="molecule type" value="Genomic_DNA"/>
</dbReference>
<evidence type="ECO:0000313" key="3">
    <source>
        <dbReference type="Proteomes" id="UP001642540"/>
    </source>
</evidence>
<accession>A0ABP1QYK3</accession>
<feature type="compositionally biased region" description="Polar residues" evidence="1">
    <location>
        <begin position="439"/>
        <end position="449"/>
    </location>
</feature>
<feature type="compositionally biased region" description="Polar residues" evidence="1">
    <location>
        <begin position="224"/>
        <end position="241"/>
    </location>
</feature>
<organism evidence="2 3">
    <name type="scientific">Orchesella dallaii</name>
    <dbReference type="NCBI Taxonomy" id="48710"/>
    <lineage>
        <taxon>Eukaryota</taxon>
        <taxon>Metazoa</taxon>
        <taxon>Ecdysozoa</taxon>
        <taxon>Arthropoda</taxon>
        <taxon>Hexapoda</taxon>
        <taxon>Collembola</taxon>
        <taxon>Entomobryomorpha</taxon>
        <taxon>Entomobryoidea</taxon>
        <taxon>Orchesellidae</taxon>
        <taxon>Orchesellinae</taxon>
        <taxon>Orchesella</taxon>
    </lineage>
</organism>
<feature type="region of interest" description="Disordered" evidence="1">
    <location>
        <begin position="134"/>
        <end position="160"/>
    </location>
</feature>
<name>A0ABP1QYK3_9HEXA</name>
<protein>
    <submittedName>
        <fullName evidence="2">Uncharacterized protein</fullName>
    </submittedName>
</protein>